<accession>A0A2H0TWY1</accession>
<sequence>MTADKTLTNARGLVTAAGGWEEIARRSAELRAQRAKAKADAAKAAKPTGTATVKATVRAPQP</sequence>
<dbReference type="EMBL" id="PFBY01000014">
    <property type="protein sequence ID" value="PIR76645.1"/>
    <property type="molecule type" value="Genomic_DNA"/>
</dbReference>
<feature type="compositionally biased region" description="Basic and acidic residues" evidence="1">
    <location>
        <begin position="34"/>
        <end position="43"/>
    </location>
</feature>
<evidence type="ECO:0000313" key="2">
    <source>
        <dbReference type="EMBL" id="PIR76645.1"/>
    </source>
</evidence>
<reference evidence="3" key="1">
    <citation type="submission" date="2017-09" db="EMBL/GenBank/DDBJ databases">
        <title>Depth-based differentiation of microbial function through sediment-hosted aquifers and enrichment of novel symbionts in the deep terrestrial subsurface.</title>
        <authorList>
            <person name="Probst A.J."/>
            <person name="Ladd B."/>
            <person name="Jarett J.K."/>
            <person name="Geller-Mcgrath D.E."/>
            <person name="Sieber C.M.K."/>
            <person name="Emerson J.B."/>
            <person name="Anantharaman K."/>
            <person name="Thomas B.C."/>
            <person name="Malmstrom R."/>
            <person name="Stieglmeier M."/>
            <person name="Klingl A."/>
            <person name="Woyke T."/>
            <person name="Ryan C.M."/>
            <person name="Banfield J.F."/>
        </authorList>
    </citation>
    <scope>NUCLEOTIDE SEQUENCE [LARGE SCALE GENOMIC DNA]</scope>
</reference>
<organism evidence="2 3">
    <name type="scientific">Candidatus Magasanikbacteria bacterium CG10_big_fil_rev_8_21_14_0_10_42_10</name>
    <dbReference type="NCBI Taxonomy" id="1974649"/>
    <lineage>
        <taxon>Bacteria</taxon>
        <taxon>Candidatus Magasanikiibacteriota</taxon>
    </lineage>
</organism>
<feature type="compositionally biased region" description="Low complexity" evidence="1">
    <location>
        <begin position="44"/>
        <end position="56"/>
    </location>
</feature>
<proteinExistence type="predicted"/>
<dbReference type="Proteomes" id="UP000231530">
    <property type="component" value="Unassembled WGS sequence"/>
</dbReference>
<name>A0A2H0TWY1_9BACT</name>
<evidence type="ECO:0000313" key="3">
    <source>
        <dbReference type="Proteomes" id="UP000231530"/>
    </source>
</evidence>
<evidence type="ECO:0000256" key="1">
    <source>
        <dbReference type="SAM" id="MobiDB-lite"/>
    </source>
</evidence>
<protein>
    <submittedName>
        <fullName evidence="2">Uncharacterized protein</fullName>
    </submittedName>
</protein>
<comment type="caution">
    <text evidence="2">The sequence shown here is derived from an EMBL/GenBank/DDBJ whole genome shotgun (WGS) entry which is preliminary data.</text>
</comment>
<feature type="region of interest" description="Disordered" evidence="1">
    <location>
        <begin position="34"/>
        <end position="62"/>
    </location>
</feature>
<dbReference type="AlphaFoldDB" id="A0A2H0TWY1"/>
<gene>
    <name evidence="2" type="ORF">COU32_01085</name>
</gene>